<dbReference type="NCBIfam" id="TIGR01048">
    <property type="entry name" value="lysA"/>
    <property type="match status" value="1"/>
</dbReference>
<evidence type="ECO:0000313" key="7">
    <source>
        <dbReference type="EMBL" id="KAH0533791.1"/>
    </source>
</evidence>
<evidence type="ECO:0000256" key="4">
    <source>
        <dbReference type="ARBA" id="ARBA00023239"/>
    </source>
</evidence>
<comment type="cofactor">
    <cofactor evidence="1 5">
        <name>pyridoxal 5'-phosphate</name>
        <dbReference type="ChEBI" id="CHEBI:597326"/>
    </cofactor>
</comment>
<reference evidence="7" key="1">
    <citation type="submission" date="2021-03" db="EMBL/GenBank/DDBJ databases">
        <title>Comparative genomics and phylogenomic investigation of the class Geoglossomycetes provide insights into ecological specialization and systematics.</title>
        <authorList>
            <person name="Melie T."/>
            <person name="Pirro S."/>
            <person name="Miller A.N."/>
            <person name="Quandt A."/>
        </authorList>
    </citation>
    <scope>NUCLEOTIDE SEQUENCE</scope>
    <source>
        <strain evidence="7">GBOQ0MN5Z8</strain>
    </source>
</reference>
<dbReference type="PRINTS" id="PR01179">
    <property type="entry name" value="ODADCRBXLASE"/>
</dbReference>
<dbReference type="PROSITE" id="PS00879">
    <property type="entry name" value="ODR_DC_2_2"/>
    <property type="match status" value="1"/>
</dbReference>
<gene>
    <name evidence="7" type="ORF">FGG08_007553</name>
</gene>
<protein>
    <recommendedName>
        <fullName evidence="6">Orn/DAP/Arg decarboxylase 2 N-terminal domain-containing protein</fullName>
    </recommendedName>
</protein>
<dbReference type="InterPro" id="IPR009006">
    <property type="entry name" value="Ala_racemase/Decarboxylase_C"/>
</dbReference>
<accession>A0A9P8KWA3</accession>
<dbReference type="Gene3D" id="3.20.20.10">
    <property type="entry name" value="Alanine racemase"/>
    <property type="match status" value="1"/>
</dbReference>
<feature type="active site" description="Proton donor" evidence="5">
    <location>
        <position position="347"/>
    </location>
</feature>
<dbReference type="PRINTS" id="PR01181">
    <property type="entry name" value="DAPDCRBXLASE"/>
</dbReference>
<dbReference type="SUPFAM" id="SSF51419">
    <property type="entry name" value="PLP-binding barrel"/>
    <property type="match status" value="1"/>
</dbReference>
<comment type="caution">
    <text evidence="7">The sequence shown here is derived from an EMBL/GenBank/DDBJ whole genome shotgun (WGS) entry which is preliminary data.</text>
</comment>
<dbReference type="InterPro" id="IPR029066">
    <property type="entry name" value="PLP-binding_barrel"/>
</dbReference>
<organism evidence="7 8">
    <name type="scientific">Glutinoglossum americanum</name>
    <dbReference type="NCBI Taxonomy" id="1670608"/>
    <lineage>
        <taxon>Eukaryota</taxon>
        <taxon>Fungi</taxon>
        <taxon>Dikarya</taxon>
        <taxon>Ascomycota</taxon>
        <taxon>Pezizomycotina</taxon>
        <taxon>Geoglossomycetes</taxon>
        <taxon>Geoglossales</taxon>
        <taxon>Geoglossaceae</taxon>
        <taxon>Glutinoglossum</taxon>
    </lineage>
</organism>
<evidence type="ECO:0000256" key="1">
    <source>
        <dbReference type="ARBA" id="ARBA00001933"/>
    </source>
</evidence>
<keyword evidence="2" id="KW-0210">Decarboxylase</keyword>
<feature type="modified residue" description="N6-(pyridoxal phosphate)lysine" evidence="5">
    <location>
        <position position="56"/>
    </location>
</feature>
<dbReference type="Gene3D" id="2.40.37.10">
    <property type="entry name" value="Lyase, Ornithine Decarboxylase, Chain A, domain 1"/>
    <property type="match status" value="1"/>
</dbReference>
<dbReference type="GO" id="GO:0008836">
    <property type="term" value="F:diaminopimelate decarboxylase activity"/>
    <property type="evidence" value="ECO:0007669"/>
    <property type="project" value="InterPro"/>
</dbReference>
<dbReference type="GO" id="GO:0009089">
    <property type="term" value="P:lysine biosynthetic process via diaminopimelate"/>
    <property type="evidence" value="ECO:0007669"/>
    <property type="project" value="InterPro"/>
</dbReference>
<evidence type="ECO:0000256" key="3">
    <source>
        <dbReference type="ARBA" id="ARBA00022898"/>
    </source>
</evidence>
<dbReference type="PANTHER" id="PTHR43727">
    <property type="entry name" value="DIAMINOPIMELATE DECARBOXYLASE"/>
    <property type="match status" value="1"/>
</dbReference>
<evidence type="ECO:0000313" key="8">
    <source>
        <dbReference type="Proteomes" id="UP000698800"/>
    </source>
</evidence>
<name>A0A9P8KWA3_9PEZI</name>
<keyword evidence="8" id="KW-1185">Reference proteome</keyword>
<dbReference type="EMBL" id="JAGHQL010000352">
    <property type="protein sequence ID" value="KAH0533791.1"/>
    <property type="molecule type" value="Genomic_DNA"/>
</dbReference>
<dbReference type="AlphaFoldDB" id="A0A9P8KWA3"/>
<dbReference type="Pfam" id="PF02784">
    <property type="entry name" value="Orn_Arg_deC_N"/>
    <property type="match status" value="1"/>
</dbReference>
<dbReference type="InterPro" id="IPR022644">
    <property type="entry name" value="De-COase2_N"/>
</dbReference>
<dbReference type="CDD" id="cd06828">
    <property type="entry name" value="PLPDE_III_DapDC"/>
    <property type="match status" value="1"/>
</dbReference>
<feature type="domain" description="Orn/DAP/Arg decarboxylase 2 N-terminal" evidence="6">
    <location>
        <begin position="45"/>
        <end position="279"/>
    </location>
</feature>
<dbReference type="PANTHER" id="PTHR43727:SF2">
    <property type="entry name" value="GROUP IV DECARBOXYLASE"/>
    <property type="match status" value="1"/>
</dbReference>
<evidence type="ECO:0000256" key="2">
    <source>
        <dbReference type="ARBA" id="ARBA00022793"/>
    </source>
</evidence>
<dbReference type="Proteomes" id="UP000698800">
    <property type="component" value="Unassembled WGS sequence"/>
</dbReference>
<evidence type="ECO:0000259" key="6">
    <source>
        <dbReference type="Pfam" id="PF02784"/>
    </source>
</evidence>
<dbReference type="InterPro" id="IPR022657">
    <property type="entry name" value="De-COase2_CS"/>
</dbReference>
<keyword evidence="4" id="KW-0456">Lyase</keyword>
<dbReference type="InterPro" id="IPR000183">
    <property type="entry name" value="Orn/DAP/Arg_de-COase"/>
</dbReference>
<proteinExistence type="predicted"/>
<keyword evidence="3 5" id="KW-0663">Pyridoxal phosphate</keyword>
<dbReference type="InterPro" id="IPR002986">
    <property type="entry name" value="DAP_deCOOHase_LysA"/>
</dbReference>
<dbReference type="OrthoDB" id="2591682at2759"/>
<sequence length="431" mass="46722">MSESLNPNQNAPLLQKLAARLGTPFWLYDDAEMRRRIADVKALTSAPGLQARYAMKASPSKRILKEMKKNGLWIDAVSANECFRAEQAGFATGSHPPEILYTADVFRGDWQKAILKDGVLPNIGSPGMVGDLAKEGYKGPLALRINVGFGHGHVNACDTGGPSSKHGIWWEDVSGTIAAAKSAGMPIVMLHAHVGSGPKQQELRDNLKRLIGVFAGLSGSFPDLQAISVGGGLPWNYRQPETLDVPALAAILADGQKELSKTAGREIRLEIEPGRYYVASSCTLVTQVTDLKKTRSNEKGTGVEFIMVDAGFTDLVRPAMYGSYHRITIPARVDRPTEPFCVAGPLCESGDVFTRGADEMLEPRALPRAERGDLMCLHDAGAYGYAMSSHYNSLGRAPQVWVEEDGSIFLMSRRETLADLTAVETDEALHV</sequence>
<dbReference type="SUPFAM" id="SSF50621">
    <property type="entry name" value="Alanine racemase C-terminal domain-like"/>
    <property type="match status" value="1"/>
</dbReference>
<evidence type="ECO:0000256" key="5">
    <source>
        <dbReference type="PIRSR" id="PIRSR600183-50"/>
    </source>
</evidence>